<dbReference type="GO" id="GO:1990481">
    <property type="term" value="P:mRNA pseudouridine synthesis"/>
    <property type="evidence" value="ECO:0007669"/>
    <property type="project" value="TreeGrafter"/>
</dbReference>
<evidence type="ECO:0000256" key="9">
    <source>
        <dbReference type="ARBA" id="ARBA00022990"/>
    </source>
</evidence>
<dbReference type="Pfam" id="PF01509">
    <property type="entry name" value="TruB_N"/>
    <property type="match status" value="1"/>
</dbReference>
<evidence type="ECO:0000256" key="14">
    <source>
        <dbReference type="ARBA" id="ARBA00059404"/>
    </source>
</evidence>
<evidence type="ECO:0000256" key="11">
    <source>
        <dbReference type="ARBA" id="ARBA00023242"/>
    </source>
</evidence>
<dbReference type="Gene3D" id="3.30.2350.10">
    <property type="entry name" value="Pseudouridine synthase"/>
    <property type="match status" value="1"/>
</dbReference>
<keyword evidence="9" id="KW-0007">Acetylation</keyword>
<keyword evidence="10" id="KW-0413">Isomerase</keyword>
<dbReference type="SUPFAM" id="SSF55120">
    <property type="entry name" value="Pseudouridine synthase"/>
    <property type="match status" value="1"/>
</dbReference>
<dbReference type="GO" id="GO:0006400">
    <property type="term" value="P:tRNA modification"/>
    <property type="evidence" value="ECO:0007669"/>
    <property type="project" value="TreeGrafter"/>
</dbReference>
<keyword evidence="11" id="KW-0539">Nucleus</keyword>
<dbReference type="InterPro" id="IPR014780">
    <property type="entry name" value="tRNA_psdUridine_synth_TruB"/>
</dbReference>
<dbReference type="GO" id="GO:0160148">
    <property type="term" value="F:tRNA pseudouridine(55) synthase activity"/>
    <property type="evidence" value="ECO:0007669"/>
    <property type="project" value="UniProtKB-EC"/>
</dbReference>
<evidence type="ECO:0000256" key="7">
    <source>
        <dbReference type="ARBA" id="ARBA00022664"/>
    </source>
</evidence>
<dbReference type="NCBIfam" id="TIGR00431">
    <property type="entry name" value="TruB"/>
    <property type="match status" value="1"/>
</dbReference>
<comment type="similarity">
    <text evidence="4">Belongs to the pseudouridine synthase TruB family.</text>
</comment>
<dbReference type="PANTHER" id="PTHR13767">
    <property type="entry name" value="TRNA-PSEUDOURIDINE SYNTHASE"/>
    <property type="match status" value="1"/>
</dbReference>
<evidence type="ECO:0000256" key="8">
    <source>
        <dbReference type="ARBA" id="ARBA00022694"/>
    </source>
</evidence>
<evidence type="ECO:0000256" key="13">
    <source>
        <dbReference type="ARBA" id="ARBA00051710"/>
    </source>
</evidence>
<evidence type="ECO:0000256" key="4">
    <source>
        <dbReference type="ARBA" id="ARBA00008999"/>
    </source>
</evidence>
<dbReference type="GO" id="GO:0005829">
    <property type="term" value="C:cytosol"/>
    <property type="evidence" value="ECO:0007669"/>
    <property type="project" value="UniProtKB-SubCell"/>
</dbReference>
<dbReference type="EC" id="5.4.99.25" evidence="5"/>
<protein>
    <recommendedName>
        <fullName evidence="15">Pseudouridylate synthase TRUB1</fullName>
        <ecNumber evidence="5">5.4.99.25</ecNumber>
    </recommendedName>
    <alternativeName>
        <fullName evidence="16">TruB pseudouridine synthase homolog 1</fullName>
    </alternativeName>
    <alternativeName>
        <fullName evidence="17">tRNA pseudouridine 55 synthase TRUB1</fullName>
    </alternativeName>
</protein>
<comment type="catalytic activity">
    <reaction evidence="13">
        <text>uridine(55) in tRNA = pseudouridine(55) in tRNA</text>
        <dbReference type="Rhea" id="RHEA:42532"/>
        <dbReference type="Rhea" id="RHEA-COMP:10101"/>
        <dbReference type="Rhea" id="RHEA-COMP:10102"/>
        <dbReference type="ChEBI" id="CHEBI:65314"/>
        <dbReference type="ChEBI" id="CHEBI:65315"/>
        <dbReference type="EC" id="5.4.99.25"/>
    </reaction>
    <physiologicalReaction direction="left-to-right" evidence="13">
        <dbReference type="Rhea" id="RHEA:42533"/>
    </physiologicalReaction>
</comment>
<comment type="function">
    <text evidence="14">Pseudouridine synthase that catalyzes pseudouridylation of mRNAs and tRNAs. Mediates pseudouridylation of mRNAs with the consensus sequence 5'-GUUCNANNC-3', harboring a stem-loop structure. Constitutes the major pseudouridine synthase acting on mRNAs. Also catalyzes pseudouridylation of some tRNAs, including synthesis of pseudouridine(55) from uracil-55, in the psi GC loop of a subset of tRNAs. Promotes the processing of pri-let-7 microRNAs (pri-miRNAs) independently of its RNA pseudouridylate synthase activity. Acts by binding to the stem-loop structure on pri-let-7, preventing LIN28-binding (LIN28A and/or LIN28B), thereby enhancing the interaction between pri-let-7 and the microprocessor DGCR8, which mediates miRNA maturation.</text>
</comment>
<evidence type="ECO:0000259" key="18">
    <source>
        <dbReference type="Pfam" id="PF01509"/>
    </source>
</evidence>
<evidence type="ECO:0000256" key="16">
    <source>
        <dbReference type="ARBA" id="ARBA00079278"/>
    </source>
</evidence>
<evidence type="ECO:0000256" key="15">
    <source>
        <dbReference type="ARBA" id="ARBA00067538"/>
    </source>
</evidence>
<dbReference type="Proteomes" id="UP000694545">
    <property type="component" value="Unplaced"/>
</dbReference>
<evidence type="ECO:0000313" key="19">
    <source>
        <dbReference type="Ensembl" id="ENSVKKP00000007726.1"/>
    </source>
</evidence>
<reference evidence="19" key="1">
    <citation type="submission" date="2025-08" db="UniProtKB">
        <authorList>
            <consortium name="Ensembl"/>
        </authorList>
    </citation>
    <scope>IDENTIFICATION</scope>
</reference>
<keyword evidence="6" id="KW-0963">Cytoplasm</keyword>
<dbReference type="AlphaFoldDB" id="A0A8D2J789"/>
<dbReference type="GO" id="GO:0006397">
    <property type="term" value="P:mRNA processing"/>
    <property type="evidence" value="ECO:0007669"/>
    <property type="project" value="UniProtKB-KW"/>
</dbReference>
<dbReference type="OMA" id="VDKPSGF"/>
<dbReference type="HAMAP" id="MF_01080">
    <property type="entry name" value="TruB_bact"/>
    <property type="match status" value="1"/>
</dbReference>
<dbReference type="PANTHER" id="PTHR13767:SF2">
    <property type="entry name" value="PSEUDOURIDYLATE SYNTHASE TRUB1"/>
    <property type="match status" value="1"/>
</dbReference>
<dbReference type="InterPro" id="IPR020103">
    <property type="entry name" value="PsdUridine_synth_cat_dom_sf"/>
</dbReference>
<comment type="catalytic activity">
    <reaction evidence="1">
        <text>a uridine in mRNA = a pseudouridine in mRNA</text>
        <dbReference type="Rhea" id="RHEA:56644"/>
        <dbReference type="Rhea" id="RHEA-COMP:14658"/>
        <dbReference type="Rhea" id="RHEA-COMP:14659"/>
        <dbReference type="ChEBI" id="CHEBI:65314"/>
        <dbReference type="ChEBI" id="CHEBI:65315"/>
    </reaction>
</comment>
<evidence type="ECO:0000256" key="6">
    <source>
        <dbReference type="ARBA" id="ARBA00022490"/>
    </source>
</evidence>
<comment type="catalytic activity">
    <reaction evidence="12">
        <text>a uridine in tRNA = a pseudouridine in tRNA</text>
        <dbReference type="Rhea" id="RHEA:54572"/>
        <dbReference type="Rhea" id="RHEA-COMP:13339"/>
        <dbReference type="Rhea" id="RHEA-COMP:13934"/>
        <dbReference type="ChEBI" id="CHEBI:65314"/>
        <dbReference type="ChEBI" id="CHEBI:65315"/>
    </reaction>
</comment>
<feature type="domain" description="Pseudouridine synthase II N-terminal" evidence="18">
    <location>
        <begin position="130"/>
        <end position="277"/>
    </location>
</feature>
<proteinExistence type="inferred from homology"/>
<evidence type="ECO:0000256" key="3">
    <source>
        <dbReference type="ARBA" id="ARBA00004514"/>
    </source>
</evidence>
<evidence type="ECO:0000256" key="2">
    <source>
        <dbReference type="ARBA" id="ARBA00004123"/>
    </source>
</evidence>
<evidence type="ECO:0000256" key="10">
    <source>
        <dbReference type="ARBA" id="ARBA00023235"/>
    </source>
</evidence>
<dbReference type="InterPro" id="IPR002501">
    <property type="entry name" value="PsdUridine_synth_N"/>
</dbReference>
<reference evidence="19" key="2">
    <citation type="submission" date="2025-09" db="UniProtKB">
        <authorList>
            <consortium name="Ensembl"/>
        </authorList>
    </citation>
    <scope>IDENTIFICATION</scope>
</reference>
<dbReference type="Ensembl" id="ENSVKKT00000007927.1">
    <property type="protein sequence ID" value="ENSVKKP00000007726.1"/>
    <property type="gene ID" value="ENSVKKG00000005530.1"/>
</dbReference>
<keyword evidence="20" id="KW-1185">Reference proteome</keyword>
<evidence type="ECO:0000256" key="1">
    <source>
        <dbReference type="ARBA" id="ARBA00001166"/>
    </source>
</evidence>
<dbReference type="GO" id="GO:0003723">
    <property type="term" value="F:RNA binding"/>
    <property type="evidence" value="ECO:0007669"/>
    <property type="project" value="InterPro"/>
</dbReference>
<keyword evidence="7" id="KW-0507">mRNA processing</keyword>
<dbReference type="FunFam" id="3.30.2350.10:FF:000013">
    <property type="entry name" value="TruB pseudouridine synthase family member 1"/>
    <property type="match status" value="1"/>
</dbReference>
<evidence type="ECO:0000313" key="20">
    <source>
        <dbReference type="Proteomes" id="UP000694545"/>
    </source>
</evidence>
<dbReference type="GO" id="GO:0005634">
    <property type="term" value="C:nucleus"/>
    <property type="evidence" value="ECO:0007669"/>
    <property type="project" value="UniProtKB-SubCell"/>
</dbReference>
<evidence type="ECO:0000256" key="17">
    <source>
        <dbReference type="ARBA" id="ARBA00079906"/>
    </source>
</evidence>
<organism evidence="19 20">
    <name type="scientific">Varanus komodoensis</name>
    <name type="common">Komodo dragon</name>
    <dbReference type="NCBI Taxonomy" id="61221"/>
    <lineage>
        <taxon>Eukaryota</taxon>
        <taxon>Metazoa</taxon>
        <taxon>Chordata</taxon>
        <taxon>Craniata</taxon>
        <taxon>Vertebrata</taxon>
        <taxon>Euteleostomi</taxon>
        <taxon>Lepidosauria</taxon>
        <taxon>Squamata</taxon>
        <taxon>Bifurcata</taxon>
        <taxon>Unidentata</taxon>
        <taxon>Episquamata</taxon>
        <taxon>Toxicofera</taxon>
        <taxon>Anguimorpha</taxon>
        <taxon>Paleoanguimorpha</taxon>
        <taxon>Varanoidea</taxon>
        <taxon>Varanidae</taxon>
        <taxon>Varanus</taxon>
    </lineage>
</organism>
<sequence length="357" mass="39194">MLFCYKVCGRGLNFLFPRSYRAISCCRAELGWWSHVGRKRSLLDEGRNRRGGAFAAVAVAAAAYFSRPGTAQGVLLDAVMNSAAAAKLRSCNGLFAVYKPKGPTSSDVLNRLKGKLFAEAGIVEPTRRKRKQALKFGHGGILDSNATGVLVVGIGKGTRMLSSMLAGSKKYTVIAELGKATDTFDSTGQITEEKPYDWITKEDLEAVLQKFTGNIMQVPPVYSALKKDGQRLSDLVRKGEGVEAKPARLVTVYSLTLKNFEPPLFTLDVECGSGFYVRSLVNDIGKELSSCATVQELTRTKQGPFTLEEHALYEDKWTIDEIAQSLECCMPLLQAEPSRKKLKTELSEEHTMSSEDK</sequence>
<evidence type="ECO:0000256" key="12">
    <source>
        <dbReference type="ARBA" id="ARBA00036943"/>
    </source>
</evidence>
<evidence type="ECO:0000256" key="5">
    <source>
        <dbReference type="ARBA" id="ARBA00012787"/>
    </source>
</evidence>
<keyword evidence="8" id="KW-0819">tRNA processing</keyword>
<accession>A0A8D2J789</accession>
<comment type="subcellular location">
    <subcellularLocation>
        <location evidence="3">Cytoplasm</location>
        <location evidence="3">Cytosol</location>
    </subcellularLocation>
    <subcellularLocation>
        <location evidence="2">Nucleus</location>
    </subcellularLocation>
</comment>
<name>A0A8D2J789_VARKO</name>